<reference evidence="1" key="1">
    <citation type="submission" date="2020-11" db="EMBL/GenBank/DDBJ databases">
        <authorList>
            <consortium name="DOE Joint Genome Institute"/>
            <person name="Ahrendt S."/>
            <person name="Riley R."/>
            <person name="Andreopoulos W."/>
            <person name="Labutti K."/>
            <person name="Pangilinan J."/>
            <person name="Ruiz-Duenas F.J."/>
            <person name="Barrasa J.M."/>
            <person name="Sanchez-Garcia M."/>
            <person name="Camarero S."/>
            <person name="Miyauchi S."/>
            <person name="Serrano A."/>
            <person name="Linde D."/>
            <person name="Babiker R."/>
            <person name="Drula E."/>
            <person name="Ayuso-Fernandez I."/>
            <person name="Pacheco R."/>
            <person name="Padilla G."/>
            <person name="Ferreira P."/>
            <person name="Barriuso J."/>
            <person name="Kellner H."/>
            <person name="Castanera R."/>
            <person name="Alfaro M."/>
            <person name="Ramirez L."/>
            <person name="Pisabarro A.G."/>
            <person name="Kuo A."/>
            <person name="Tritt A."/>
            <person name="Lipzen A."/>
            <person name="He G."/>
            <person name="Yan M."/>
            <person name="Ng V."/>
            <person name="Cullen D."/>
            <person name="Martin F."/>
            <person name="Rosso M.-N."/>
            <person name="Henrissat B."/>
            <person name="Hibbett D."/>
            <person name="Martinez A.T."/>
            <person name="Grigoriev I.V."/>
        </authorList>
    </citation>
    <scope>NUCLEOTIDE SEQUENCE</scope>
    <source>
        <strain evidence="1">CBS 506.95</strain>
    </source>
</reference>
<organism evidence="1 2">
    <name type="scientific">Crepidotus variabilis</name>
    <dbReference type="NCBI Taxonomy" id="179855"/>
    <lineage>
        <taxon>Eukaryota</taxon>
        <taxon>Fungi</taxon>
        <taxon>Dikarya</taxon>
        <taxon>Basidiomycota</taxon>
        <taxon>Agaricomycotina</taxon>
        <taxon>Agaricomycetes</taxon>
        <taxon>Agaricomycetidae</taxon>
        <taxon>Agaricales</taxon>
        <taxon>Agaricineae</taxon>
        <taxon>Crepidotaceae</taxon>
        <taxon>Crepidotus</taxon>
    </lineage>
</organism>
<dbReference type="AlphaFoldDB" id="A0A9P6EC04"/>
<dbReference type="EMBL" id="MU157875">
    <property type="protein sequence ID" value="KAF9526123.1"/>
    <property type="molecule type" value="Genomic_DNA"/>
</dbReference>
<evidence type="ECO:0000313" key="1">
    <source>
        <dbReference type="EMBL" id="KAF9526123.1"/>
    </source>
</evidence>
<comment type="caution">
    <text evidence="1">The sequence shown here is derived from an EMBL/GenBank/DDBJ whole genome shotgun (WGS) entry which is preliminary data.</text>
</comment>
<gene>
    <name evidence="1" type="ORF">CPB83DRAFT_858379</name>
</gene>
<accession>A0A9P6EC04</accession>
<keyword evidence="2" id="KW-1185">Reference proteome</keyword>
<evidence type="ECO:0000313" key="2">
    <source>
        <dbReference type="Proteomes" id="UP000807306"/>
    </source>
</evidence>
<protein>
    <submittedName>
        <fullName evidence="1">Uncharacterized protein</fullName>
    </submittedName>
</protein>
<proteinExistence type="predicted"/>
<name>A0A9P6EC04_9AGAR</name>
<dbReference type="Proteomes" id="UP000807306">
    <property type="component" value="Unassembled WGS sequence"/>
</dbReference>
<sequence length="158" mass="17604">MSYAAQSIQPSTSMKSTRRIVLVEIDEELPSARAHSLPSRPALVTSLLSQSGVLVSFLDQLEWLQYLRYDFPSKLTLCLGLGIISDKWVLLQAPKEGEVFNFNSLVKETLKRENIQMVRTSRSIVLSSSIFPLTQFGINSLICSNAKLSQTQLKSARG</sequence>